<evidence type="ECO:0000313" key="2">
    <source>
        <dbReference type="Proteomes" id="UP000092627"/>
    </source>
</evidence>
<dbReference type="OrthoDB" id="6107694at2"/>
<proteinExistence type="predicted"/>
<accession>A0A1A8TAS8</accession>
<dbReference type="RefSeq" id="WP_067208172.1">
    <property type="nucleotide sequence ID" value="NZ_FLOC01000007.1"/>
</dbReference>
<evidence type="ECO:0000313" key="1">
    <source>
        <dbReference type="EMBL" id="SBS29694.1"/>
    </source>
</evidence>
<keyword evidence="2" id="KW-1185">Reference proteome</keyword>
<organism evidence="1 2">
    <name type="scientific">Marinomonas aquimarina</name>
    <dbReference type="NCBI Taxonomy" id="295068"/>
    <lineage>
        <taxon>Bacteria</taxon>
        <taxon>Pseudomonadati</taxon>
        <taxon>Pseudomonadota</taxon>
        <taxon>Gammaproteobacteria</taxon>
        <taxon>Oceanospirillales</taxon>
        <taxon>Oceanospirillaceae</taxon>
        <taxon>Marinomonas</taxon>
    </lineage>
</organism>
<sequence>MSFFARPYVLIWRDNAWLALSKQQYFQNQDDQSAAPAESPDCSLDEALQQLASFLRQRKRKPSAILLPDAWLEISQCDLDQDLPQSLHLLAAHTQAGQMSVRESLPPMISYVTHHKQHAAMHVATLAKTYFDAFTQLGITKLYSEGLIWRSQLSSWRQLSSAMQSFVSYEDDYLERQTEHRYRCTLVALIVLVALSSGWLAAHLIKQTPEPMSAFQWPWPSVDTERMEMMDSLRYLRTLPASVRLDDVRVSQSRIRLSVTGNAADVVLWQANWPEQLPPLLIMLNGEGPI</sequence>
<gene>
    <name evidence="1" type="ORF">MAQ5080_01474</name>
</gene>
<protein>
    <submittedName>
        <fullName evidence="1">Uncharacterized protein</fullName>
    </submittedName>
</protein>
<dbReference type="STRING" id="295068.MAQ5080_01474"/>
<dbReference type="AlphaFoldDB" id="A0A1A8TAS8"/>
<name>A0A1A8TAS8_9GAMM</name>
<dbReference type="Proteomes" id="UP000092627">
    <property type="component" value="Unassembled WGS sequence"/>
</dbReference>
<dbReference type="EMBL" id="FLOC01000007">
    <property type="protein sequence ID" value="SBS29694.1"/>
    <property type="molecule type" value="Genomic_DNA"/>
</dbReference>
<reference evidence="1 2" key="1">
    <citation type="submission" date="2016-06" db="EMBL/GenBank/DDBJ databases">
        <authorList>
            <person name="Kjaerup R.B."/>
            <person name="Dalgaard T.S."/>
            <person name="Juul-Madsen H.R."/>
        </authorList>
    </citation>
    <scope>NUCLEOTIDE SEQUENCE [LARGE SCALE GENOMIC DNA]</scope>
    <source>
        <strain evidence="1 2">CECT 5080</strain>
    </source>
</reference>